<dbReference type="Gene3D" id="1.25.40.20">
    <property type="entry name" value="Ankyrin repeat-containing domain"/>
    <property type="match status" value="1"/>
</dbReference>
<dbReference type="InterPro" id="IPR036770">
    <property type="entry name" value="Ankyrin_rpt-contain_sf"/>
</dbReference>
<dbReference type="EMBL" id="LSYV01000012">
    <property type="protein sequence ID" value="KXZ51737.1"/>
    <property type="molecule type" value="Genomic_DNA"/>
</dbReference>
<dbReference type="AlphaFoldDB" id="A0A150GPI1"/>
<dbReference type="SUPFAM" id="SSF48403">
    <property type="entry name" value="Ankyrin repeat"/>
    <property type="match status" value="1"/>
</dbReference>
<protein>
    <submittedName>
        <fullName evidence="1">Uncharacterized protein</fullName>
    </submittedName>
</protein>
<sequence length="236" mass="25400">MESSHSFGSSSHSRLGTSIGWSQGTAPSRPVRGAAYAAAPSAKVVRFDPFPHFAPPSRYDADPYEGLPEIPSYLSAGAIAQRIVTCFGADLAWYRVYHYFPNDSDEHKVLAVFMALLQIGILADACYLLVQASQRGHASVVDLAMQVVEQQQAECDWQSLQWQVALKRALGEAVAIGCVELAQRLLDAGAAVDLSCMVGGPDDTDAVYRAASRGHVDMVQWLLATAQVYGPARATV</sequence>
<name>A0A150GPI1_GONPE</name>
<gene>
    <name evidence="1" type="ORF">GPECTOR_11g184</name>
</gene>
<reference evidence="2" key="1">
    <citation type="journal article" date="2016" name="Nat. Commun.">
        <title>The Gonium pectorale genome demonstrates co-option of cell cycle regulation during the evolution of multicellularity.</title>
        <authorList>
            <person name="Hanschen E.R."/>
            <person name="Marriage T.N."/>
            <person name="Ferris P.J."/>
            <person name="Hamaji T."/>
            <person name="Toyoda A."/>
            <person name="Fujiyama A."/>
            <person name="Neme R."/>
            <person name="Noguchi H."/>
            <person name="Minakuchi Y."/>
            <person name="Suzuki M."/>
            <person name="Kawai-Toyooka H."/>
            <person name="Smith D.R."/>
            <person name="Sparks H."/>
            <person name="Anderson J."/>
            <person name="Bakaric R."/>
            <person name="Luria V."/>
            <person name="Karger A."/>
            <person name="Kirschner M.W."/>
            <person name="Durand P.M."/>
            <person name="Michod R.E."/>
            <person name="Nozaki H."/>
            <person name="Olson B.J."/>
        </authorList>
    </citation>
    <scope>NUCLEOTIDE SEQUENCE [LARGE SCALE GENOMIC DNA]</scope>
    <source>
        <strain evidence="2">NIES-2863</strain>
    </source>
</reference>
<dbReference type="Proteomes" id="UP000075714">
    <property type="component" value="Unassembled WGS sequence"/>
</dbReference>
<dbReference type="InterPro" id="IPR002110">
    <property type="entry name" value="Ankyrin_rpt"/>
</dbReference>
<dbReference type="Pfam" id="PF13637">
    <property type="entry name" value="Ank_4"/>
    <property type="match status" value="1"/>
</dbReference>
<proteinExistence type="predicted"/>
<keyword evidence="2" id="KW-1185">Reference proteome</keyword>
<evidence type="ECO:0000313" key="1">
    <source>
        <dbReference type="EMBL" id="KXZ51737.1"/>
    </source>
</evidence>
<organism evidence="1 2">
    <name type="scientific">Gonium pectorale</name>
    <name type="common">Green alga</name>
    <dbReference type="NCBI Taxonomy" id="33097"/>
    <lineage>
        <taxon>Eukaryota</taxon>
        <taxon>Viridiplantae</taxon>
        <taxon>Chlorophyta</taxon>
        <taxon>core chlorophytes</taxon>
        <taxon>Chlorophyceae</taxon>
        <taxon>CS clade</taxon>
        <taxon>Chlamydomonadales</taxon>
        <taxon>Volvocaceae</taxon>
        <taxon>Gonium</taxon>
    </lineage>
</organism>
<accession>A0A150GPI1</accession>
<evidence type="ECO:0000313" key="2">
    <source>
        <dbReference type="Proteomes" id="UP000075714"/>
    </source>
</evidence>
<comment type="caution">
    <text evidence="1">The sequence shown here is derived from an EMBL/GenBank/DDBJ whole genome shotgun (WGS) entry which is preliminary data.</text>
</comment>